<evidence type="ECO:0000313" key="2">
    <source>
        <dbReference type="Ensembl" id="ENSCINP00000033805.1"/>
    </source>
</evidence>
<dbReference type="Gene3D" id="1.20.58.1880">
    <property type="match status" value="1"/>
</dbReference>
<dbReference type="CDD" id="cd00167">
    <property type="entry name" value="SANT"/>
    <property type="match status" value="1"/>
</dbReference>
<reference evidence="2" key="3">
    <citation type="submission" date="2025-09" db="UniProtKB">
        <authorList>
            <consortium name="Ensembl"/>
        </authorList>
    </citation>
    <scope>IDENTIFICATION</scope>
</reference>
<dbReference type="Pfam" id="PF00249">
    <property type="entry name" value="Myb_DNA-binding"/>
    <property type="match status" value="1"/>
</dbReference>
<keyword evidence="3" id="KW-1185">Reference proteome</keyword>
<dbReference type="Pfam" id="PF20878">
    <property type="entry name" value="REST_helical"/>
    <property type="match status" value="1"/>
</dbReference>
<accession>H2XVX1</accession>
<dbReference type="SUPFAM" id="SSF46689">
    <property type="entry name" value="Homeodomain-like"/>
    <property type="match status" value="1"/>
</dbReference>
<protein>
    <recommendedName>
        <fullName evidence="1">SANT domain-containing protein</fullName>
    </recommendedName>
</protein>
<evidence type="ECO:0000313" key="3">
    <source>
        <dbReference type="Proteomes" id="UP000008144"/>
    </source>
</evidence>
<dbReference type="HOGENOM" id="CLU_1880039_0_0_1"/>
<dbReference type="AlphaFoldDB" id="H2XVX1"/>
<evidence type="ECO:0000259" key="1">
    <source>
        <dbReference type="PROSITE" id="PS51293"/>
    </source>
</evidence>
<dbReference type="SMART" id="SM00717">
    <property type="entry name" value="SANT"/>
    <property type="match status" value="1"/>
</dbReference>
<dbReference type="InterPro" id="IPR049048">
    <property type="entry name" value="REST_helical"/>
</dbReference>
<name>H2XVX1_CIOIN</name>
<dbReference type="InParanoid" id="H2XVX1"/>
<dbReference type="InterPro" id="IPR009057">
    <property type="entry name" value="Homeodomain-like_sf"/>
</dbReference>
<sequence length="136" mass="15254">VKHKLPKGIDLSVDDITTLGEHPGSPHDYISTLEENIVAIKRQVQSLKQECGQFDIREGDLVEQSDEQVVDGWTNTELLLAVKAVRKFGQNYESIAGTIGTKSVAQIKNFFSTYKNELKLDEVLKEHKEEIITNGD</sequence>
<feature type="domain" description="SANT" evidence="1">
    <location>
        <begin position="68"/>
        <end position="119"/>
    </location>
</feature>
<reference evidence="3" key="1">
    <citation type="journal article" date="2002" name="Science">
        <title>The draft genome of Ciona intestinalis: insights into chordate and vertebrate origins.</title>
        <authorList>
            <person name="Dehal P."/>
            <person name="Satou Y."/>
            <person name="Campbell R.K."/>
            <person name="Chapman J."/>
            <person name="Degnan B."/>
            <person name="De Tomaso A."/>
            <person name="Davidson B."/>
            <person name="Di Gregorio A."/>
            <person name="Gelpke M."/>
            <person name="Goodstein D.M."/>
            <person name="Harafuji N."/>
            <person name="Hastings K.E."/>
            <person name="Ho I."/>
            <person name="Hotta K."/>
            <person name="Huang W."/>
            <person name="Kawashima T."/>
            <person name="Lemaire P."/>
            <person name="Martinez D."/>
            <person name="Meinertzhagen I.A."/>
            <person name="Necula S."/>
            <person name="Nonaka M."/>
            <person name="Putnam N."/>
            <person name="Rash S."/>
            <person name="Saiga H."/>
            <person name="Satake M."/>
            <person name="Terry A."/>
            <person name="Yamada L."/>
            <person name="Wang H.G."/>
            <person name="Awazu S."/>
            <person name="Azumi K."/>
            <person name="Boore J."/>
            <person name="Branno M."/>
            <person name="Chin-Bow S."/>
            <person name="DeSantis R."/>
            <person name="Doyle S."/>
            <person name="Francino P."/>
            <person name="Keys D.N."/>
            <person name="Haga S."/>
            <person name="Hayashi H."/>
            <person name="Hino K."/>
            <person name="Imai K.S."/>
            <person name="Inaba K."/>
            <person name="Kano S."/>
            <person name="Kobayashi K."/>
            <person name="Kobayashi M."/>
            <person name="Lee B.I."/>
            <person name="Makabe K.W."/>
            <person name="Manohar C."/>
            <person name="Matassi G."/>
            <person name="Medina M."/>
            <person name="Mochizuki Y."/>
            <person name="Mount S."/>
            <person name="Morishita T."/>
            <person name="Miura S."/>
            <person name="Nakayama A."/>
            <person name="Nishizaka S."/>
            <person name="Nomoto H."/>
            <person name="Ohta F."/>
            <person name="Oishi K."/>
            <person name="Rigoutsos I."/>
            <person name="Sano M."/>
            <person name="Sasaki A."/>
            <person name="Sasakura Y."/>
            <person name="Shoguchi E."/>
            <person name="Shin-i T."/>
            <person name="Spagnuolo A."/>
            <person name="Stainier D."/>
            <person name="Suzuki M.M."/>
            <person name="Tassy O."/>
            <person name="Takatori N."/>
            <person name="Tokuoka M."/>
            <person name="Yagi K."/>
            <person name="Yoshizaki F."/>
            <person name="Wada S."/>
            <person name="Zhang C."/>
            <person name="Hyatt P.D."/>
            <person name="Larimer F."/>
            <person name="Detter C."/>
            <person name="Doggett N."/>
            <person name="Glavina T."/>
            <person name="Hawkins T."/>
            <person name="Richardson P."/>
            <person name="Lucas S."/>
            <person name="Kohara Y."/>
            <person name="Levine M."/>
            <person name="Satoh N."/>
            <person name="Rokhsar D.S."/>
        </authorList>
    </citation>
    <scope>NUCLEOTIDE SEQUENCE [LARGE SCALE GENOMIC DNA]</scope>
</reference>
<dbReference type="Ensembl" id="ENSCINT00000033068.1">
    <property type="protein sequence ID" value="ENSCINP00000033805.1"/>
    <property type="gene ID" value="ENSCING00000023994.1"/>
</dbReference>
<dbReference type="OMA" id="WERSNGH"/>
<dbReference type="Proteomes" id="UP000008144">
    <property type="component" value="Unassembled WGS sequence"/>
</dbReference>
<dbReference type="InterPro" id="IPR001005">
    <property type="entry name" value="SANT/Myb"/>
</dbReference>
<organism evidence="2 3">
    <name type="scientific">Ciona intestinalis</name>
    <name type="common">Transparent sea squirt</name>
    <name type="synonym">Ascidia intestinalis</name>
    <dbReference type="NCBI Taxonomy" id="7719"/>
    <lineage>
        <taxon>Eukaryota</taxon>
        <taxon>Metazoa</taxon>
        <taxon>Chordata</taxon>
        <taxon>Tunicata</taxon>
        <taxon>Ascidiacea</taxon>
        <taxon>Phlebobranchia</taxon>
        <taxon>Cionidae</taxon>
        <taxon>Ciona</taxon>
    </lineage>
</organism>
<dbReference type="PROSITE" id="PS51293">
    <property type="entry name" value="SANT"/>
    <property type="match status" value="1"/>
</dbReference>
<proteinExistence type="predicted"/>
<reference evidence="2" key="2">
    <citation type="submission" date="2025-08" db="UniProtKB">
        <authorList>
            <consortium name="Ensembl"/>
        </authorList>
    </citation>
    <scope>IDENTIFICATION</scope>
</reference>
<dbReference type="InterPro" id="IPR017884">
    <property type="entry name" value="SANT_dom"/>
</dbReference>
<dbReference type="STRING" id="7719.ENSCINP00000033805"/>